<dbReference type="PANTHER" id="PTHR45632">
    <property type="entry name" value="LD33804P"/>
    <property type="match status" value="1"/>
</dbReference>
<dbReference type="SMART" id="SM00612">
    <property type="entry name" value="Kelch"/>
    <property type="match status" value="5"/>
</dbReference>
<reference evidence="3" key="1">
    <citation type="submission" date="2023-09" db="UniProtKB">
        <authorList>
            <consortium name="Ensembl"/>
        </authorList>
    </citation>
    <scope>IDENTIFICATION</scope>
</reference>
<dbReference type="Pfam" id="PF24681">
    <property type="entry name" value="Kelch_KLHDC2_KLHL20_DRC7"/>
    <property type="match status" value="1"/>
</dbReference>
<evidence type="ECO:0000313" key="3">
    <source>
        <dbReference type="Ensembl" id="ENSBMSP00010022800.1"/>
    </source>
</evidence>
<proteinExistence type="predicted"/>
<dbReference type="GeneTree" id="ENSGT00940000159598"/>
<organism evidence="3">
    <name type="scientific">Balaenoptera musculus</name>
    <name type="common">Blue whale</name>
    <dbReference type="NCBI Taxonomy" id="9771"/>
    <lineage>
        <taxon>Eukaryota</taxon>
        <taxon>Metazoa</taxon>
        <taxon>Chordata</taxon>
        <taxon>Craniata</taxon>
        <taxon>Vertebrata</taxon>
        <taxon>Euteleostomi</taxon>
        <taxon>Mammalia</taxon>
        <taxon>Eutheria</taxon>
        <taxon>Laurasiatheria</taxon>
        <taxon>Artiodactyla</taxon>
        <taxon>Whippomorpha</taxon>
        <taxon>Cetacea</taxon>
        <taxon>Mysticeti</taxon>
        <taxon>Balaenopteridae</taxon>
        <taxon>Balaenoptera</taxon>
    </lineage>
</organism>
<dbReference type="Gene3D" id="2.120.10.80">
    <property type="entry name" value="Kelch-type beta propeller"/>
    <property type="match status" value="1"/>
</dbReference>
<dbReference type="InterPro" id="IPR015915">
    <property type="entry name" value="Kelch-typ_b-propeller"/>
</dbReference>
<dbReference type="Ensembl" id="ENSBMST00010025110.1">
    <property type="protein sequence ID" value="ENSBMSP00010022800.1"/>
    <property type="gene ID" value="ENSBMSG00010016547.1"/>
</dbReference>
<dbReference type="GO" id="GO:0031463">
    <property type="term" value="C:Cul3-RING ubiquitin ligase complex"/>
    <property type="evidence" value="ECO:0007669"/>
    <property type="project" value="TreeGrafter"/>
</dbReference>
<dbReference type="PANTHER" id="PTHR45632:SF5">
    <property type="entry name" value="KELCH-LIKE PROTEIN 22"/>
    <property type="match status" value="1"/>
</dbReference>
<dbReference type="GO" id="GO:1904263">
    <property type="term" value="P:positive regulation of TORC1 signaling"/>
    <property type="evidence" value="ECO:0007669"/>
    <property type="project" value="TreeGrafter"/>
</dbReference>
<sequence length="422" mass="46913">MRAPCSNHYPPEQVQADRLPLHEPPKLLETVRFPLMEAEVLQRLHDKLDPSPLRDTVAEASCTTGTRACSPACRAPDRAALGLPVRRGLRGHPLHAVHCPQRPGQVPEPAAGGVEALHRLPGAPHVQPGHRCAQQLRVPDWRGQQCPGLPSAPKSRCWRYDPRHNRWFQIQSLQQEHADLCVCVVGKYIYAVAGRDYHNDLTTVERYDPATNSWAYVAPLKREVYAHAGATLDGKMYITCGRRGEDYLKETHCYDPGSDTWHTLADGMVRRAWHGMATLLDKLYVVGGSNNDAGYRRDVHQVACYSCKSGQWSSVCPLPAGHGEPGIAVLDNRIYVLGGRSHNRGSRTGYVHIYDVEKDCWEEGPQLDNSISGLAACVLTLPRSLLLEPPRGTPDRSQADQDFASEVMSVSDWEEFDNSSED</sequence>
<dbReference type="GO" id="GO:0043161">
    <property type="term" value="P:proteasome-mediated ubiquitin-dependent protein catabolic process"/>
    <property type="evidence" value="ECO:0007669"/>
    <property type="project" value="TreeGrafter"/>
</dbReference>
<dbReference type="AlphaFoldDB" id="A0A8C0DQL0"/>
<dbReference type="Pfam" id="PF01344">
    <property type="entry name" value="Kelch_1"/>
    <property type="match status" value="1"/>
</dbReference>
<protein>
    <submittedName>
        <fullName evidence="3">Kelch like family member 22</fullName>
    </submittedName>
</protein>
<dbReference type="GO" id="GO:0006513">
    <property type="term" value="P:protein monoubiquitination"/>
    <property type="evidence" value="ECO:0007669"/>
    <property type="project" value="TreeGrafter"/>
</dbReference>
<dbReference type="InterPro" id="IPR006652">
    <property type="entry name" value="Kelch_1"/>
</dbReference>
<dbReference type="UniPathway" id="UPA00143"/>
<evidence type="ECO:0000256" key="1">
    <source>
        <dbReference type="ARBA" id="ARBA00022441"/>
    </source>
</evidence>
<dbReference type="GO" id="GO:0072686">
    <property type="term" value="C:mitotic spindle"/>
    <property type="evidence" value="ECO:0007669"/>
    <property type="project" value="TreeGrafter"/>
</dbReference>
<dbReference type="OMA" id="YETERDC"/>
<feature type="region of interest" description="Disordered" evidence="2">
    <location>
        <begin position="1"/>
        <end position="22"/>
    </location>
</feature>
<dbReference type="SUPFAM" id="SSF117281">
    <property type="entry name" value="Kelch motif"/>
    <property type="match status" value="1"/>
</dbReference>
<dbReference type="GO" id="GO:0005634">
    <property type="term" value="C:nucleus"/>
    <property type="evidence" value="ECO:0007669"/>
    <property type="project" value="TreeGrafter"/>
</dbReference>
<keyword evidence="1" id="KW-0880">Kelch repeat</keyword>
<dbReference type="GO" id="GO:0005829">
    <property type="term" value="C:cytosol"/>
    <property type="evidence" value="ECO:0007669"/>
    <property type="project" value="TreeGrafter"/>
</dbReference>
<evidence type="ECO:0000256" key="2">
    <source>
        <dbReference type="SAM" id="MobiDB-lite"/>
    </source>
</evidence>
<name>A0A8C0DQL0_BALMU</name>
<accession>A0A8C0DQL0</accession>
<dbReference type="GO" id="GO:0005827">
    <property type="term" value="C:polar microtubule"/>
    <property type="evidence" value="ECO:0007669"/>
    <property type="project" value="TreeGrafter"/>
</dbReference>